<evidence type="ECO:0000313" key="1">
    <source>
        <dbReference type="EMBL" id="EMI57547.1"/>
    </source>
</evidence>
<dbReference type="AlphaFoldDB" id="M5U7V7"/>
<sequence length="179" mass="20024">MREGCHILFRSPGITIEEAAELLDRTGTTIDFTDDGFTLATQNGPSLRIFRRNGTTVLRDAIRLGDNTVYQDFLESCDCRFELVFDALSAVRNDANTLIETQLALQTATNGLVFTTWNREMSHPDIKGPKPKQRLMMAGRPTPTHDDYTADDAIPCPECGKQLRTSKAKQCFHCGASWH</sequence>
<evidence type="ECO:0000313" key="2">
    <source>
        <dbReference type="Proteomes" id="UP000011885"/>
    </source>
</evidence>
<reference evidence="1 2" key="1">
    <citation type="journal article" date="2013" name="Mar. Genomics">
        <title>Expression of sulfatases in Rhodopirellula baltica and the diversity of sulfatases in the genus Rhodopirellula.</title>
        <authorList>
            <person name="Wegner C.E."/>
            <person name="Richter-Heitmann T."/>
            <person name="Klindworth A."/>
            <person name="Klockow C."/>
            <person name="Richter M."/>
            <person name="Achstetter T."/>
            <person name="Glockner F.O."/>
            <person name="Harder J."/>
        </authorList>
    </citation>
    <scope>NUCLEOTIDE SEQUENCE [LARGE SCALE GENOMIC DNA]</scope>
    <source>
        <strain evidence="1 2">SM41</strain>
    </source>
</reference>
<dbReference type="RefSeq" id="WP_008675051.1">
    <property type="nucleotide sequence ID" value="NZ_ANOH01000083.1"/>
</dbReference>
<name>M5U7V7_9BACT</name>
<gene>
    <name evidence="1" type="ORF">RSSM_01013</name>
</gene>
<proteinExistence type="predicted"/>
<organism evidence="1 2">
    <name type="scientific">Rhodopirellula sallentina SM41</name>
    <dbReference type="NCBI Taxonomy" id="1263870"/>
    <lineage>
        <taxon>Bacteria</taxon>
        <taxon>Pseudomonadati</taxon>
        <taxon>Planctomycetota</taxon>
        <taxon>Planctomycetia</taxon>
        <taxon>Pirellulales</taxon>
        <taxon>Pirellulaceae</taxon>
        <taxon>Rhodopirellula</taxon>
    </lineage>
</organism>
<protein>
    <submittedName>
        <fullName evidence="1">Uncharacterized protein</fullName>
    </submittedName>
</protein>
<dbReference type="EMBL" id="ANOH01000083">
    <property type="protein sequence ID" value="EMI57547.1"/>
    <property type="molecule type" value="Genomic_DNA"/>
</dbReference>
<dbReference type="Proteomes" id="UP000011885">
    <property type="component" value="Unassembled WGS sequence"/>
</dbReference>
<accession>M5U7V7</accession>
<keyword evidence="2" id="KW-1185">Reference proteome</keyword>
<comment type="caution">
    <text evidence="1">The sequence shown here is derived from an EMBL/GenBank/DDBJ whole genome shotgun (WGS) entry which is preliminary data.</text>
</comment>